<comment type="caution">
    <text evidence="1">The sequence shown here is derived from an EMBL/GenBank/DDBJ whole genome shotgun (WGS) entry which is preliminary data.</text>
</comment>
<keyword evidence="2" id="KW-1185">Reference proteome</keyword>
<dbReference type="EMBL" id="LIUT01000001">
    <property type="protein sequence ID" value="KOR88340.1"/>
    <property type="molecule type" value="Genomic_DNA"/>
</dbReference>
<dbReference type="PATRIC" id="fig|1705565.3.peg.2621"/>
<organism evidence="1 2">
    <name type="scientific">Paenibacillus solani</name>
    <dbReference type="NCBI Taxonomy" id="1705565"/>
    <lineage>
        <taxon>Bacteria</taxon>
        <taxon>Bacillati</taxon>
        <taxon>Bacillota</taxon>
        <taxon>Bacilli</taxon>
        <taxon>Bacillales</taxon>
        <taxon>Paenibacillaceae</taxon>
        <taxon>Paenibacillus</taxon>
    </lineage>
</organism>
<protein>
    <submittedName>
        <fullName evidence="1">Uncharacterized protein</fullName>
    </submittedName>
</protein>
<name>A0A0M1P244_9BACL</name>
<reference evidence="2" key="1">
    <citation type="submission" date="2015-08" db="EMBL/GenBank/DDBJ databases">
        <title>Genome sequencing project for genomic taxonomy and phylogenomics of Bacillus-like bacteria.</title>
        <authorList>
            <person name="Liu B."/>
            <person name="Wang J."/>
            <person name="Zhu Y."/>
            <person name="Liu G."/>
            <person name="Chen Q."/>
            <person name="Chen Z."/>
            <person name="Lan J."/>
            <person name="Che J."/>
            <person name="Ge C."/>
            <person name="Shi H."/>
            <person name="Pan Z."/>
            <person name="Liu X."/>
        </authorList>
    </citation>
    <scope>NUCLEOTIDE SEQUENCE [LARGE SCALE GENOMIC DNA]</scope>
    <source>
        <strain evidence="2">FJAT-22460</strain>
    </source>
</reference>
<evidence type="ECO:0000313" key="1">
    <source>
        <dbReference type="EMBL" id="KOR88340.1"/>
    </source>
</evidence>
<accession>A0A0M1P244</accession>
<proteinExistence type="predicted"/>
<evidence type="ECO:0000313" key="2">
    <source>
        <dbReference type="Proteomes" id="UP000036932"/>
    </source>
</evidence>
<sequence>MIHLFGYNSDIKTEIKRDDEDQSFHFRSCREPVSGENRLTIGKSSPRSNGVNPAVGGLYFRQIRPMKHRRFIRDKDAKGVKGKACLWLTRVVPRESNLSSLAISAMDDEVFLFFWA</sequence>
<dbReference type="Proteomes" id="UP000036932">
    <property type="component" value="Unassembled WGS sequence"/>
</dbReference>
<gene>
    <name evidence="1" type="ORF">AM231_03720</name>
</gene>
<dbReference type="AlphaFoldDB" id="A0A0M1P244"/>